<dbReference type="AlphaFoldDB" id="A0A7M2X332"/>
<proteinExistence type="predicted"/>
<dbReference type="KEGG" id="hbs:IPV69_12315"/>
<dbReference type="RefSeq" id="WP_206295414.1">
    <property type="nucleotide sequence ID" value="NZ_CP063458.1"/>
</dbReference>
<gene>
    <name evidence="1" type="ORF">IPV69_12315</name>
</gene>
<dbReference type="Proteomes" id="UP000593765">
    <property type="component" value="Chromosome"/>
</dbReference>
<reference evidence="1 2" key="1">
    <citation type="submission" date="2020-10" db="EMBL/GenBank/DDBJ databases">
        <title>Wide distribution of Phycisphaera-like planctomycetes from WD2101 soil group in peatlands and genome analysis of the first cultivated representative.</title>
        <authorList>
            <person name="Dedysh S.N."/>
            <person name="Beletsky A.V."/>
            <person name="Ivanova A."/>
            <person name="Kulichevskaya I.S."/>
            <person name="Suzina N.E."/>
            <person name="Philippov D.A."/>
            <person name="Rakitin A.L."/>
            <person name="Mardanov A.V."/>
            <person name="Ravin N.V."/>
        </authorList>
    </citation>
    <scope>NUCLEOTIDE SEQUENCE [LARGE SCALE GENOMIC DNA]</scope>
    <source>
        <strain evidence="1 2">M1803</strain>
    </source>
</reference>
<accession>A0A7M2X332</accession>
<dbReference type="EMBL" id="CP063458">
    <property type="protein sequence ID" value="QOV92084.1"/>
    <property type="molecule type" value="Genomic_DNA"/>
</dbReference>
<protein>
    <submittedName>
        <fullName evidence="1">Uncharacterized protein</fullName>
    </submittedName>
</protein>
<evidence type="ECO:0000313" key="2">
    <source>
        <dbReference type="Proteomes" id="UP000593765"/>
    </source>
</evidence>
<name>A0A7M2X332_9BACT</name>
<sequence length="55" mass="5772">MDESDLLLELIATLPAEPGPRLAAVAGLDDEVDHFAAALLTTPANSHPPAHRDES</sequence>
<organism evidence="1 2">
    <name type="scientific">Humisphaera borealis</name>
    <dbReference type="NCBI Taxonomy" id="2807512"/>
    <lineage>
        <taxon>Bacteria</taxon>
        <taxon>Pseudomonadati</taxon>
        <taxon>Planctomycetota</taxon>
        <taxon>Phycisphaerae</taxon>
        <taxon>Tepidisphaerales</taxon>
        <taxon>Tepidisphaeraceae</taxon>
        <taxon>Humisphaera</taxon>
    </lineage>
</organism>
<keyword evidence="2" id="KW-1185">Reference proteome</keyword>
<evidence type="ECO:0000313" key="1">
    <source>
        <dbReference type="EMBL" id="QOV92084.1"/>
    </source>
</evidence>